<evidence type="ECO:0000313" key="2">
    <source>
        <dbReference type="Proteomes" id="UP001374584"/>
    </source>
</evidence>
<organism evidence="1 2">
    <name type="scientific">Phaseolus coccineus</name>
    <name type="common">Scarlet runner bean</name>
    <name type="synonym">Phaseolus multiflorus</name>
    <dbReference type="NCBI Taxonomy" id="3886"/>
    <lineage>
        <taxon>Eukaryota</taxon>
        <taxon>Viridiplantae</taxon>
        <taxon>Streptophyta</taxon>
        <taxon>Embryophyta</taxon>
        <taxon>Tracheophyta</taxon>
        <taxon>Spermatophyta</taxon>
        <taxon>Magnoliopsida</taxon>
        <taxon>eudicotyledons</taxon>
        <taxon>Gunneridae</taxon>
        <taxon>Pentapetalae</taxon>
        <taxon>rosids</taxon>
        <taxon>fabids</taxon>
        <taxon>Fabales</taxon>
        <taxon>Fabaceae</taxon>
        <taxon>Papilionoideae</taxon>
        <taxon>50 kb inversion clade</taxon>
        <taxon>NPAAA clade</taxon>
        <taxon>indigoferoid/millettioid clade</taxon>
        <taxon>Phaseoleae</taxon>
        <taxon>Phaseolus</taxon>
    </lineage>
</organism>
<comment type="caution">
    <text evidence="1">The sequence shown here is derived from an EMBL/GenBank/DDBJ whole genome shotgun (WGS) entry which is preliminary data.</text>
</comment>
<evidence type="ECO:0000313" key="1">
    <source>
        <dbReference type="EMBL" id="KAK7356990.1"/>
    </source>
</evidence>
<dbReference type="EMBL" id="JAYMYR010000006">
    <property type="protein sequence ID" value="KAK7356990.1"/>
    <property type="molecule type" value="Genomic_DNA"/>
</dbReference>
<reference evidence="1 2" key="1">
    <citation type="submission" date="2024-01" db="EMBL/GenBank/DDBJ databases">
        <title>The genomes of 5 underutilized Papilionoideae crops provide insights into root nodulation and disease resistanc.</title>
        <authorList>
            <person name="Jiang F."/>
        </authorList>
    </citation>
    <scope>NUCLEOTIDE SEQUENCE [LARGE SCALE GENOMIC DNA]</scope>
    <source>
        <strain evidence="1">JINMINGXINNONG_FW02</strain>
        <tissue evidence="1">Leaves</tissue>
    </source>
</reference>
<dbReference type="Proteomes" id="UP001374584">
    <property type="component" value="Unassembled WGS sequence"/>
</dbReference>
<keyword evidence="2" id="KW-1185">Reference proteome</keyword>
<gene>
    <name evidence="1" type="ORF">VNO80_16271</name>
</gene>
<sequence length="107" mass="12278">MPKWTLAVLSCAVDCCELNLQNGRAAFVLSYILNHIVETVGHDLFLLWLLELDEYPLGMVEDSLKFPFGLMHDVWDVISRINLVQLEHKLSREKELLLFLINLGEAP</sequence>
<protein>
    <submittedName>
        <fullName evidence="1">Uncharacterized protein</fullName>
    </submittedName>
</protein>
<accession>A0AAN9QZY6</accession>
<dbReference type="AlphaFoldDB" id="A0AAN9QZY6"/>
<name>A0AAN9QZY6_PHACN</name>
<proteinExistence type="predicted"/>